<protein>
    <submittedName>
        <fullName evidence="1">Uncharacterized protein</fullName>
    </submittedName>
</protein>
<organism evidence="1">
    <name type="scientific">Tetraselmis virus 1</name>
    <dbReference type="NCBI Taxonomy" id="2060617"/>
    <lineage>
        <taxon>Viruses</taxon>
        <taxon>Varidnaviria</taxon>
        <taxon>Bamfordvirae</taxon>
        <taxon>Nucleocytoviricota</taxon>
        <taxon>Megaviricetes</taxon>
        <taxon>Imitervirales</taxon>
        <taxon>Allomimiviridae</taxon>
        <taxon>Oceanusvirus</taxon>
        <taxon>Oceanusvirus kaneohense</taxon>
    </lineage>
</organism>
<name>A0A2P0VMM9_9VIRU</name>
<reference evidence="1" key="1">
    <citation type="journal article" date="2018" name="Virology">
        <title>A giant virus infecting green algae encodes key fermentation genes.</title>
        <authorList>
            <person name="Schvarcz C.R."/>
            <person name="Steward G.F."/>
        </authorList>
    </citation>
    <scope>NUCLEOTIDE SEQUENCE [LARGE SCALE GENOMIC DNA]</scope>
</reference>
<keyword evidence="2" id="KW-1185">Reference proteome</keyword>
<gene>
    <name evidence="1" type="ORF">TetV_051</name>
</gene>
<accession>A0A2P0VMM9</accession>
<evidence type="ECO:0000313" key="1">
    <source>
        <dbReference type="EMBL" id="AUF82143.1"/>
    </source>
</evidence>
<evidence type="ECO:0000313" key="2">
    <source>
        <dbReference type="Proteomes" id="UP000244773"/>
    </source>
</evidence>
<proteinExistence type="predicted"/>
<sequence>MEFFKMTKKTSYTNYYIHVDGKSTLLTQSQETEDIHYITFADDNARHIKYWYHVAMNGTCYRQSSNNDCIKMSFVFNGYKGVPEVLQKDHDKAYELLIYKTKAKLFDAISVNGNSPANNSIKSIPVRSNSFSFDTVSSVTNVYPPSASSSVRKRVIITNVSDSNKRRR</sequence>
<dbReference type="Proteomes" id="UP000244773">
    <property type="component" value="Segment"/>
</dbReference>
<dbReference type="EMBL" id="KY322437">
    <property type="protein sequence ID" value="AUF82143.1"/>
    <property type="molecule type" value="Genomic_DNA"/>
</dbReference>